<gene>
    <name evidence="2" type="ORF">DCS_04398</name>
</gene>
<protein>
    <submittedName>
        <fullName evidence="2">Uncharacterized protein</fullName>
    </submittedName>
</protein>
<dbReference type="InParanoid" id="A0A151GJX3"/>
<feature type="compositionally biased region" description="Low complexity" evidence="1">
    <location>
        <begin position="60"/>
        <end position="73"/>
    </location>
</feature>
<sequence>MIPVFTTSSRIASNGLRFQQSQLRTFVKLRQQPSFHRILAPTTSRHLTSHAPLRSKEDNQQPSQGGQGNSNPGELPAFSFNGLGASPAVKNAIIVVICILGTIETWVWCKWIWNWWKGSGAEAEHQVQAAH</sequence>
<evidence type="ECO:0000313" key="3">
    <source>
        <dbReference type="Proteomes" id="UP000076580"/>
    </source>
</evidence>
<name>A0A151GJX3_DRECN</name>
<dbReference type="EMBL" id="LAYC01000002">
    <property type="protein sequence ID" value="KYK57389.1"/>
    <property type="molecule type" value="Genomic_DNA"/>
</dbReference>
<dbReference type="RefSeq" id="XP_040656741.1">
    <property type="nucleotide sequence ID" value="XM_040801708.1"/>
</dbReference>
<dbReference type="AlphaFoldDB" id="A0A151GJX3"/>
<accession>A0A151GJX3</accession>
<keyword evidence="3" id="KW-1185">Reference proteome</keyword>
<dbReference type="Proteomes" id="UP000076580">
    <property type="component" value="Chromosome 02"/>
</dbReference>
<proteinExistence type="predicted"/>
<evidence type="ECO:0000313" key="2">
    <source>
        <dbReference type="EMBL" id="KYK57389.1"/>
    </source>
</evidence>
<dbReference type="OrthoDB" id="5231661at2759"/>
<comment type="caution">
    <text evidence="2">The sequence shown here is derived from an EMBL/GenBank/DDBJ whole genome shotgun (WGS) entry which is preliminary data.</text>
</comment>
<organism evidence="2 3">
    <name type="scientific">Drechmeria coniospora</name>
    <name type="common">Nematophagous fungus</name>
    <name type="synonym">Meria coniospora</name>
    <dbReference type="NCBI Taxonomy" id="98403"/>
    <lineage>
        <taxon>Eukaryota</taxon>
        <taxon>Fungi</taxon>
        <taxon>Dikarya</taxon>
        <taxon>Ascomycota</taxon>
        <taxon>Pezizomycotina</taxon>
        <taxon>Sordariomycetes</taxon>
        <taxon>Hypocreomycetidae</taxon>
        <taxon>Hypocreales</taxon>
        <taxon>Ophiocordycipitaceae</taxon>
        <taxon>Drechmeria</taxon>
    </lineage>
</organism>
<evidence type="ECO:0000256" key="1">
    <source>
        <dbReference type="SAM" id="MobiDB-lite"/>
    </source>
</evidence>
<reference evidence="2 3" key="1">
    <citation type="journal article" date="2016" name="Sci. Rep.">
        <title>Insights into Adaptations to a Near-Obligate Nematode Endoparasitic Lifestyle from the Finished Genome of Drechmeria coniospora.</title>
        <authorList>
            <person name="Zhang L."/>
            <person name="Zhou Z."/>
            <person name="Guo Q."/>
            <person name="Fokkens L."/>
            <person name="Miskei M."/>
            <person name="Pocsi I."/>
            <person name="Zhang W."/>
            <person name="Chen M."/>
            <person name="Wang L."/>
            <person name="Sun Y."/>
            <person name="Donzelli B.G."/>
            <person name="Gibson D.M."/>
            <person name="Nelson D.R."/>
            <person name="Luo J.G."/>
            <person name="Rep M."/>
            <person name="Liu H."/>
            <person name="Yang S."/>
            <person name="Wang J."/>
            <person name="Krasnoff S.B."/>
            <person name="Xu Y."/>
            <person name="Molnar I."/>
            <person name="Lin M."/>
        </authorList>
    </citation>
    <scope>NUCLEOTIDE SEQUENCE [LARGE SCALE GENOMIC DNA]</scope>
    <source>
        <strain evidence="2 3">ARSEF 6962</strain>
    </source>
</reference>
<feature type="region of interest" description="Disordered" evidence="1">
    <location>
        <begin position="41"/>
        <end position="76"/>
    </location>
</feature>
<dbReference type="GeneID" id="63717041"/>